<evidence type="ECO:0000313" key="7">
    <source>
        <dbReference type="Proteomes" id="UP000642910"/>
    </source>
</evidence>
<evidence type="ECO:0000256" key="3">
    <source>
        <dbReference type="ARBA" id="ARBA00023027"/>
    </source>
</evidence>
<comment type="similarity">
    <text evidence="1 4">Belongs to the UDP-glucose/GDP-mannose dehydrogenase family.</text>
</comment>
<dbReference type="InterPro" id="IPR036220">
    <property type="entry name" value="UDP-Glc/GDP-Man_DH_C_sf"/>
</dbReference>
<evidence type="ECO:0000256" key="1">
    <source>
        <dbReference type="ARBA" id="ARBA00006601"/>
    </source>
</evidence>
<dbReference type="SUPFAM" id="SSF52413">
    <property type="entry name" value="UDP-glucose/GDP-mannose dehydrogenase C-terminal domain"/>
    <property type="match status" value="1"/>
</dbReference>
<keyword evidence="7" id="KW-1185">Reference proteome</keyword>
<dbReference type="SUPFAM" id="SSF48179">
    <property type="entry name" value="6-phosphogluconate dehydrogenase C-terminal domain-like"/>
    <property type="match status" value="1"/>
</dbReference>
<dbReference type="InterPro" id="IPR036291">
    <property type="entry name" value="NAD(P)-bd_dom_sf"/>
</dbReference>
<dbReference type="InterPro" id="IPR014026">
    <property type="entry name" value="UDP-Glc/GDP-Man_DH_dimer"/>
</dbReference>
<evidence type="ECO:0000256" key="4">
    <source>
        <dbReference type="PIRNR" id="PIRNR000124"/>
    </source>
</evidence>
<feature type="domain" description="UDP-glucose/GDP-mannose dehydrogenase C-terminal" evidence="5">
    <location>
        <begin position="322"/>
        <end position="418"/>
    </location>
</feature>
<dbReference type="Gene3D" id="3.40.50.720">
    <property type="entry name" value="NAD(P)-binding Rossmann-like Domain"/>
    <property type="match status" value="2"/>
</dbReference>
<evidence type="ECO:0000259" key="5">
    <source>
        <dbReference type="SMART" id="SM00984"/>
    </source>
</evidence>
<reference evidence="6 7" key="1">
    <citation type="submission" date="2020-11" db="EMBL/GenBank/DDBJ databases">
        <title>Genomic insight of Alicyclobacillus mali FL 18 reveals a new arsenic-resistant strain, with potential in environmental biotechnology.</title>
        <authorList>
            <person name="Fiorentino G."/>
            <person name="Gallo G."/>
            <person name="Aulitto M."/>
        </authorList>
    </citation>
    <scope>NUCLEOTIDE SEQUENCE [LARGE SCALE GENOMIC DNA]</scope>
    <source>
        <strain evidence="6 7">FL 18</strain>
    </source>
</reference>
<dbReference type="PIRSF" id="PIRSF500136">
    <property type="entry name" value="UDP_ManNAc_DH"/>
    <property type="match status" value="1"/>
</dbReference>
<dbReference type="InterPro" id="IPR017476">
    <property type="entry name" value="UDP-Glc/GDP-Man"/>
</dbReference>
<dbReference type="PANTHER" id="PTHR43491">
    <property type="entry name" value="UDP-N-ACETYL-D-MANNOSAMINE DEHYDROGENASE"/>
    <property type="match status" value="1"/>
</dbReference>
<dbReference type="Pfam" id="PF00984">
    <property type="entry name" value="UDPG_MGDP_dh"/>
    <property type="match status" value="1"/>
</dbReference>
<dbReference type="PIRSF" id="PIRSF000124">
    <property type="entry name" value="UDPglc_GDPman_dh"/>
    <property type="match status" value="1"/>
</dbReference>
<organism evidence="6 7">
    <name type="scientific">Alicyclobacillus mali</name>
    <name type="common">ex Roth et al. 2021</name>
    <dbReference type="NCBI Taxonomy" id="1123961"/>
    <lineage>
        <taxon>Bacteria</taxon>
        <taxon>Bacillati</taxon>
        <taxon>Bacillota</taxon>
        <taxon>Bacilli</taxon>
        <taxon>Bacillales</taxon>
        <taxon>Alicyclobacillaceae</taxon>
        <taxon>Alicyclobacillus</taxon>
    </lineage>
</organism>
<dbReference type="Proteomes" id="UP000642910">
    <property type="component" value="Unassembled WGS sequence"/>
</dbReference>
<dbReference type="PANTHER" id="PTHR43491:SF2">
    <property type="entry name" value="UDP-N-ACETYL-D-MANNOSAMINE DEHYDROGENASE"/>
    <property type="match status" value="1"/>
</dbReference>
<dbReference type="Pfam" id="PF03721">
    <property type="entry name" value="UDPG_MGDP_dh_N"/>
    <property type="match status" value="1"/>
</dbReference>
<dbReference type="InterPro" id="IPR008927">
    <property type="entry name" value="6-PGluconate_DH-like_C_sf"/>
</dbReference>
<dbReference type="Pfam" id="PF03720">
    <property type="entry name" value="UDPG_MGDP_dh_C"/>
    <property type="match status" value="1"/>
</dbReference>
<dbReference type="InterPro" id="IPR028359">
    <property type="entry name" value="UDP_ManNAc/GlcNAc_DH"/>
</dbReference>
<dbReference type="NCBIfam" id="TIGR03026">
    <property type="entry name" value="NDP-sugDHase"/>
    <property type="match status" value="1"/>
</dbReference>
<name>A0ABS0F3T3_9BACL</name>
<dbReference type="SMART" id="SM00984">
    <property type="entry name" value="UDPG_MGDP_dh_C"/>
    <property type="match status" value="1"/>
</dbReference>
<keyword evidence="2" id="KW-0560">Oxidoreductase</keyword>
<dbReference type="SUPFAM" id="SSF51735">
    <property type="entry name" value="NAD(P)-binding Rossmann-fold domains"/>
    <property type="match status" value="1"/>
</dbReference>
<dbReference type="InterPro" id="IPR001732">
    <property type="entry name" value="UDP-Glc/GDP-Man_DH_N"/>
</dbReference>
<protein>
    <submittedName>
        <fullName evidence="6">Nucleotide sugar dehydrogenase</fullName>
    </submittedName>
</protein>
<keyword evidence="3" id="KW-0520">NAD</keyword>
<evidence type="ECO:0000256" key="2">
    <source>
        <dbReference type="ARBA" id="ARBA00023002"/>
    </source>
</evidence>
<comment type="caution">
    <text evidence="6">The sequence shown here is derived from an EMBL/GenBank/DDBJ whole genome shotgun (WGS) entry which is preliminary data.</text>
</comment>
<dbReference type="InterPro" id="IPR014027">
    <property type="entry name" value="UDP-Glc/GDP-Man_DH_C"/>
</dbReference>
<evidence type="ECO:0000313" key="6">
    <source>
        <dbReference type="EMBL" id="MBF8377896.1"/>
    </source>
</evidence>
<dbReference type="RefSeq" id="WP_195867632.1">
    <property type="nucleotide sequence ID" value="NZ_JADPKZ010000039.1"/>
</dbReference>
<proteinExistence type="inferred from homology"/>
<gene>
    <name evidence="6" type="ORF">IW967_08465</name>
</gene>
<sequence>MRTQIAVIGLGYIGLPLSLALCERGETVVGVDVDERKVNELRAGVTHVMEPYRGESLASILRRHLESGCFTATTSLVEAAERADTFIVTVGLPVAGDVVDKAPLLACVNDLGQALSRGDLVLIRSTLVPGMMEDEIVPRLASASGLVPGRDFHVAYAPERVAEGRAMEEFQTLDVVVAGLTDACAHRAMAVLARLTDGRLHKTSLRVAELSKVVENAQRDVNIALAHELKMVAEQHGVDVYELIRMANTHPRVHLLEPNIGVGGFCIPNAYAYLAASLTSDEHIPLFSLARQINLTAPHRAARQLDDALRQIGKRLSGARVALLGLGMKDGSNDIRQSPAVHFAEILAERGAAVTAFDPTVEPYFPFQAPSLEDCLADADAVAVAAWQPAFDAAPWPALLARARQPLVALDLKRRLVPSLKEAGWQIRGDSHLPYIAMPAPHASAERDCAVEMVP</sequence>
<accession>A0ABS0F3T3</accession>
<dbReference type="EMBL" id="JADPKZ010000039">
    <property type="protein sequence ID" value="MBF8377896.1"/>
    <property type="molecule type" value="Genomic_DNA"/>
</dbReference>